<dbReference type="HOGENOM" id="CLU_438253_0_0_1"/>
<keyword evidence="1" id="KW-1133">Transmembrane helix</keyword>
<proteinExistence type="predicted"/>
<evidence type="ECO:0000313" key="3">
    <source>
        <dbReference type="EMBL" id="ESO82079.1"/>
    </source>
</evidence>
<dbReference type="KEGG" id="lgi:LOTGIDRAFT_170353"/>
<evidence type="ECO:0000313" key="4">
    <source>
        <dbReference type="Proteomes" id="UP000030746"/>
    </source>
</evidence>
<keyword evidence="1" id="KW-0472">Membrane</keyword>
<dbReference type="EMBL" id="KB204047">
    <property type="protein sequence ID" value="ESO82079.1"/>
    <property type="molecule type" value="Genomic_DNA"/>
</dbReference>
<reference evidence="3 4" key="1">
    <citation type="journal article" date="2013" name="Nature">
        <title>Insights into bilaterian evolution from three spiralian genomes.</title>
        <authorList>
            <person name="Simakov O."/>
            <person name="Marletaz F."/>
            <person name="Cho S.J."/>
            <person name="Edsinger-Gonzales E."/>
            <person name="Havlak P."/>
            <person name="Hellsten U."/>
            <person name="Kuo D.H."/>
            <person name="Larsson T."/>
            <person name="Lv J."/>
            <person name="Arendt D."/>
            <person name="Savage R."/>
            <person name="Osoegawa K."/>
            <person name="de Jong P."/>
            <person name="Grimwood J."/>
            <person name="Chapman J.A."/>
            <person name="Shapiro H."/>
            <person name="Aerts A."/>
            <person name="Otillar R.P."/>
            <person name="Terry A.Y."/>
            <person name="Boore J.L."/>
            <person name="Grigoriev I.V."/>
            <person name="Lindberg D.R."/>
            <person name="Seaver E.C."/>
            <person name="Weisblat D.A."/>
            <person name="Putnam N.H."/>
            <person name="Rokhsar D.S."/>
        </authorList>
    </citation>
    <scope>NUCLEOTIDE SEQUENCE [LARGE SCALE GENOMIC DNA]</scope>
</reference>
<dbReference type="InterPro" id="IPR007345">
    <property type="entry name" value="Polysacch_pyruvyl_Trfase"/>
</dbReference>
<protein>
    <recommendedName>
        <fullName evidence="2">Polysaccharide pyruvyl transferase domain-containing protein</fullName>
    </recommendedName>
</protein>
<feature type="transmembrane region" description="Helical" evidence="1">
    <location>
        <begin position="29"/>
        <end position="55"/>
    </location>
</feature>
<dbReference type="Pfam" id="PF04230">
    <property type="entry name" value="PS_pyruv_trans"/>
    <property type="match status" value="1"/>
</dbReference>
<keyword evidence="1" id="KW-0812">Transmembrane</keyword>
<sequence>MAFMLKSSEPVISEALDSLRKKSCRSSTICLLIIMMLSVYIFGGTFSSLGFAAIISSNVGGFMHQRLIKTSAISTNMRLQQILKSIFCIIMLMVLVLILQHIGLFEQKACVILFVSTVNVAATLVMYFSKLNIRQDTDTRTGVIELSILVIIMLLLIEGSSFDVWKWSGLSLYLIANRIQTQRLATAESLPDQQQYEQTGFQMMKYIILLSLILLSTRATQIVPSPSFEHSQVSLNRRSAYSQHLDIQNLKINPLLDDLVKQLGFSYQSVLSNPQEETRVQALTDTRSVINEIQRIHFNLFTELLRPYKFVILLDISHTESKGDPAITVGEVLLIQRLGKKLIHYCSEACCTDPSLTVASKISQLYSKDELVIMIQGGGNLIGWETHDLLRARAFKHFEGFNFIMFPQTLFIKSTPEHLEFCHQLYRNQENLTMLFRDQISFELGKKHFIGKAQLILAPDMAFQIGPKKRIMDPTYDIVWLKRVDKESPGYEIPVDEIPHDILYTSDDWVVWSTHIDNYNALSNAFMFVNSGFTFLQRGRVVITDRLHGHILSVLMDIPHVLIGNQYKKIDGFYQSWTYGLHNVRMATNASHALSLALELLKIYNDDLPPKLPFMEIKQPCIIE</sequence>
<gene>
    <name evidence="3" type="ORF">LOTGIDRAFT_170353</name>
</gene>
<dbReference type="RefSeq" id="XP_009067244.1">
    <property type="nucleotide sequence ID" value="XM_009068996.1"/>
</dbReference>
<feature type="transmembrane region" description="Helical" evidence="1">
    <location>
        <begin position="111"/>
        <end position="129"/>
    </location>
</feature>
<name>V4B1H6_LOTGI</name>
<dbReference type="OrthoDB" id="6134158at2759"/>
<feature type="domain" description="Polysaccharide pyruvyl transferase" evidence="2">
    <location>
        <begin position="349"/>
        <end position="566"/>
    </location>
</feature>
<evidence type="ECO:0000256" key="1">
    <source>
        <dbReference type="SAM" id="Phobius"/>
    </source>
</evidence>
<feature type="transmembrane region" description="Helical" evidence="1">
    <location>
        <begin position="141"/>
        <end position="157"/>
    </location>
</feature>
<accession>V4B1H6</accession>
<dbReference type="Proteomes" id="UP000030746">
    <property type="component" value="Unassembled WGS sequence"/>
</dbReference>
<organism evidence="3 4">
    <name type="scientific">Lottia gigantea</name>
    <name type="common">Giant owl limpet</name>
    <dbReference type="NCBI Taxonomy" id="225164"/>
    <lineage>
        <taxon>Eukaryota</taxon>
        <taxon>Metazoa</taxon>
        <taxon>Spiralia</taxon>
        <taxon>Lophotrochozoa</taxon>
        <taxon>Mollusca</taxon>
        <taxon>Gastropoda</taxon>
        <taxon>Patellogastropoda</taxon>
        <taxon>Lottioidea</taxon>
        <taxon>Lottiidae</taxon>
        <taxon>Lottia</taxon>
    </lineage>
</organism>
<dbReference type="AlphaFoldDB" id="V4B1H6"/>
<dbReference type="GeneID" id="20241388"/>
<evidence type="ECO:0000259" key="2">
    <source>
        <dbReference type="Pfam" id="PF04230"/>
    </source>
</evidence>
<dbReference type="CTD" id="20241388"/>
<keyword evidence="4" id="KW-1185">Reference proteome</keyword>
<feature type="transmembrane region" description="Helical" evidence="1">
    <location>
        <begin position="82"/>
        <end position="99"/>
    </location>
</feature>